<keyword evidence="1" id="KW-0677">Repeat</keyword>
<evidence type="ECO:0000259" key="4">
    <source>
        <dbReference type="PROSITE" id="PS51294"/>
    </source>
</evidence>
<dbReference type="GO" id="GO:0006355">
    <property type="term" value="P:regulation of DNA-templated transcription"/>
    <property type="evidence" value="ECO:0000318"/>
    <property type="project" value="GO_Central"/>
</dbReference>
<dbReference type="EMBL" id="DS113223">
    <property type="protein sequence ID" value="EAY18025.1"/>
    <property type="molecule type" value="Genomic_DNA"/>
</dbReference>
<dbReference type="PROSITE" id="PS51294">
    <property type="entry name" value="HTH_MYB"/>
    <property type="match status" value="2"/>
</dbReference>
<dbReference type="AlphaFoldDB" id="A2DNM2"/>
<evidence type="ECO:0000256" key="2">
    <source>
        <dbReference type="ARBA" id="ARBA00023125"/>
    </source>
</evidence>
<dbReference type="Pfam" id="PF00249">
    <property type="entry name" value="Myb_DNA-binding"/>
    <property type="match status" value="2"/>
</dbReference>
<evidence type="ECO:0000256" key="1">
    <source>
        <dbReference type="ARBA" id="ARBA00022737"/>
    </source>
</evidence>
<dbReference type="InterPro" id="IPR009057">
    <property type="entry name" value="Homeodomain-like_sf"/>
</dbReference>
<reference evidence="5" key="2">
    <citation type="journal article" date="2007" name="Science">
        <title>Draft genome sequence of the sexually transmitted pathogen Trichomonas vaginalis.</title>
        <authorList>
            <person name="Carlton J.M."/>
            <person name="Hirt R.P."/>
            <person name="Silva J.C."/>
            <person name="Delcher A.L."/>
            <person name="Schatz M."/>
            <person name="Zhao Q."/>
            <person name="Wortman J.R."/>
            <person name="Bidwell S.L."/>
            <person name="Alsmark U.C.M."/>
            <person name="Besteiro S."/>
            <person name="Sicheritz-Ponten T."/>
            <person name="Noel C.J."/>
            <person name="Dacks J.B."/>
            <person name="Foster P.G."/>
            <person name="Simillion C."/>
            <person name="Van de Peer Y."/>
            <person name="Miranda-Saavedra D."/>
            <person name="Barton G.J."/>
            <person name="Westrop G.D."/>
            <person name="Mueller S."/>
            <person name="Dessi D."/>
            <person name="Fiori P.L."/>
            <person name="Ren Q."/>
            <person name="Paulsen I."/>
            <person name="Zhang H."/>
            <person name="Bastida-Corcuera F.D."/>
            <person name="Simoes-Barbosa A."/>
            <person name="Brown M.T."/>
            <person name="Hayes R.D."/>
            <person name="Mukherjee M."/>
            <person name="Okumura C.Y."/>
            <person name="Schneider R."/>
            <person name="Smith A.J."/>
            <person name="Vanacova S."/>
            <person name="Villalvazo M."/>
            <person name="Haas B.J."/>
            <person name="Pertea M."/>
            <person name="Feldblyum T.V."/>
            <person name="Utterback T.R."/>
            <person name="Shu C.L."/>
            <person name="Osoegawa K."/>
            <person name="de Jong P.J."/>
            <person name="Hrdy I."/>
            <person name="Horvathova L."/>
            <person name="Zubacova Z."/>
            <person name="Dolezal P."/>
            <person name="Malik S.B."/>
            <person name="Logsdon J.M. Jr."/>
            <person name="Henze K."/>
            <person name="Gupta A."/>
            <person name="Wang C.C."/>
            <person name="Dunne R.L."/>
            <person name="Upcroft J.A."/>
            <person name="Upcroft P."/>
            <person name="White O."/>
            <person name="Salzberg S.L."/>
            <person name="Tang P."/>
            <person name="Chiu C.-H."/>
            <person name="Lee Y.-S."/>
            <person name="Embley T.M."/>
            <person name="Coombs G.H."/>
            <person name="Mottram J.C."/>
            <person name="Tachezy J."/>
            <person name="Fraser-Liggett C.M."/>
            <person name="Johnson P.J."/>
        </authorList>
    </citation>
    <scope>NUCLEOTIDE SEQUENCE [LARGE SCALE GENOMIC DNA]</scope>
    <source>
        <strain evidence="5">G3</strain>
    </source>
</reference>
<dbReference type="PANTHER" id="PTHR45614:SF25">
    <property type="entry name" value="MYB PROTEIN"/>
    <property type="match status" value="1"/>
</dbReference>
<feature type="domain" description="Myb-like" evidence="3">
    <location>
        <begin position="53"/>
        <end position="104"/>
    </location>
</feature>
<feature type="domain" description="HTH myb-type" evidence="4">
    <location>
        <begin position="59"/>
        <end position="104"/>
    </location>
</feature>
<dbReference type="KEGG" id="tva:5463529"/>
<dbReference type="PANTHER" id="PTHR45614">
    <property type="entry name" value="MYB PROTEIN-RELATED"/>
    <property type="match status" value="1"/>
</dbReference>
<name>A2DNM2_TRIV3</name>
<dbReference type="InterPro" id="IPR050560">
    <property type="entry name" value="MYB_TF"/>
</dbReference>
<reference evidence="5" key="1">
    <citation type="submission" date="2006-10" db="EMBL/GenBank/DDBJ databases">
        <authorList>
            <person name="Amadeo P."/>
            <person name="Zhao Q."/>
            <person name="Wortman J."/>
            <person name="Fraser-Liggett C."/>
            <person name="Carlton J."/>
        </authorList>
    </citation>
    <scope>NUCLEOTIDE SEQUENCE</scope>
    <source>
        <strain evidence="5">G3</strain>
    </source>
</reference>
<dbReference type="SUPFAM" id="SSF46689">
    <property type="entry name" value="Homeodomain-like"/>
    <property type="match status" value="1"/>
</dbReference>
<dbReference type="VEuPathDB" id="TrichDB:TVAG_113690"/>
<protein>
    <submittedName>
        <fullName evidence="5">Myb-like DNA-binding domain containing protein</fullName>
    </submittedName>
</protein>
<dbReference type="Proteomes" id="UP000001542">
    <property type="component" value="Unassembled WGS sequence"/>
</dbReference>
<dbReference type="eggNOG" id="KOG0048">
    <property type="taxonomic scope" value="Eukaryota"/>
</dbReference>
<dbReference type="SMR" id="A2DNM2"/>
<sequence>MEATQTTHTFKEPLAPTRARSRSICLSIKTLKVTDDSVLLDLSKITGIENVTATSIVNGSWTREEDEKVIEWVKVHGPTSWTKLAETISGRIGKQCRERWHNSLDPNLRKTSWTPDEDDLIIQKQKELGNKWAKIAEFLPGRTDNAVKNRWNSALKRRIAAGDVSTSIQITEKAVKAAKVEEQPKVEILGPITDLTNLPSEPIYPTEQTFTPLTVETIDNGFDDFPLTYSSPEYVEQDLQPDLLGFDFDL</sequence>
<keyword evidence="2 5" id="KW-0238">DNA-binding</keyword>
<feature type="domain" description="Myb-like" evidence="3">
    <location>
        <begin position="105"/>
        <end position="155"/>
    </location>
</feature>
<accession>A2DNM2</accession>
<dbReference type="VEuPathDB" id="TrichDB:TVAGG3_0608360"/>
<dbReference type="InParanoid" id="A2DNM2"/>
<dbReference type="SMART" id="SM00717">
    <property type="entry name" value="SANT"/>
    <property type="match status" value="2"/>
</dbReference>
<dbReference type="GO" id="GO:0005634">
    <property type="term" value="C:nucleus"/>
    <property type="evidence" value="ECO:0000318"/>
    <property type="project" value="GO_Central"/>
</dbReference>
<dbReference type="FunFam" id="1.10.10.60:FF:000010">
    <property type="entry name" value="Transcriptional activator Myb isoform A"/>
    <property type="match status" value="1"/>
</dbReference>
<dbReference type="RefSeq" id="XP_001579011.1">
    <property type="nucleotide sequence ID" value="XM_001578961.1"/>
</dbReference>
<evidence type="ECO:0000313" key="6">
    <source>
        <dbReference type="Proteomes" id="UP000001542"/>
    </source>
</evidence>
<keyword evidence="6" id="KW-1185">Reference proteome</keyword>
<dbReference type="GO" id="GO:0000978">
    <property type="term" value="F:RNA polymerase II cis-regulatory region sequence-specific DNA binding"/>
    <property type="evidence" value="ECO:0000318"/>
    <property type="project" value="GO_Central"/>
</dbReference>
<dbReference type="GO" id="GO:0000981">
    <property type="term" value="F:DNA-binding transcription factor activity, RNA polymerase II-specific"/>
    <property type="evidence" value="ECO:0000318"/>
    <property type="project" value="GO_Central"/>
</dbReference>
<gene>
    <name evidence="5" type="ORF">TVAG_113690</name>
</gene>
<dbReference type="OrthoDB" id="2143914at2759"/>
<evidence type="ECO:0000313" key="5">
    <source>
        <dbReference type="EMBL" id="EAY18025.1"/>
    </source>
</evidence>
<feature type="domain" description="HTH myb-type" evidence="4">
    <location>
        <begin position="105"/>
        <end position="159"/>
    </location>
</feature>
<dbReference type="CDD" id="cd00167">
    <property type="entry name" value="SANT"/>
    <property type="match status" value="2"/>
</dbReference>
<evidence type="ECO:0000259" key="3">
    <source>
        <dbReference type="PROSITE" id="PS50090"/>
    </source>
</evidence>
<organism evidence="5 6">
    <name type="scientific">Trichomonas vaginalis (strain ATCC PRA-98 / G3)</name>
    <dbReference type="NCBI Taxonomy" id="412133"/>
    <lineage>
        <taxon>Eukaryota</taxon>
        <taxon>Metamonada</taxon>
        <taxon>Parabasalia</taxon>
        <taxon>Trichomonadida</taxon>
        <taxon>Trichomonadidae</taxon>
        <taxon>Trichomonas</taxon>
    </lineage>
</organism>
<proteinExistence type="predicted"/>
<dbReference type="PROSITE" id="PS50090">
    <property type="entry name" value="MYB_LIKE"/>
    <property type="match status" value="2"/>
</dbReference>
<dbReference type="STRING" id="5722.A2DNM2"/>
<dbReference type="Gene3D" id="1.10.10.60">
    <property type="entry name" value="Homeodomain-like"/>
    <property type="match status" value="2"/>
</dbReference>
<dbReference type="InterPro" id="IPR001005">
    <property type="entry name" value="SANT/Myb"/>
</dbReference>
<dbReference type="InterPro" id="IPR017930">
    <property type="entry name" value="Myb_dom"/>
</dbReference>